<keyword evidence="1" id="KW-0862">Zinc</keyword>
<sequence>MYDIFIKTHFAGAHHLRDYPGDCEKPHGHNWKVEVMVRAAELDNCGMGIDFKILKRIVKEVIDKLDHHDLNTLPWFQEKNPSSEHIAEFIFEGVSDLLPDDNCSLQRVMVMETDSQGLYYYGK</sequence>
<comment type="pathway">
    <text evidence="1">Purine metabolism; 7-cyano-7-deazaguanine biosynthesis.</text>
</comment>
<reference evidence="2" key="1">
    <citation type="submission" date="2020-09" db="EMBL/GenBank/DDBJ databases">
        <title>Desulfogranum mesoprofundum gen. nov., sp. nov., a novel mesophilic, sulfate-reducing chemolithoautotroph isolated from a deep-sea hydrothermal vent chimney in the Suiyo Seamount.</title>
        <authorList>
            <person name="Hashimoto Y."/>
            <person name="Nakagawa S."/>
        </authorList>
    </citation>
    <scope>NUCLEOTIDE SEQUENCE</scope>
    <source>
        <strain evidence="2">KT2</strain>
    </source>
</reference>
<dbReference type="PANTHER" id="PTHR12589:SF8">
    <property type="entry name" value="6-CARBOXY-5,6,7,8-TETRAHYDROPTERIN SYNTHASE"/>
    <property type="match status" value="1"/>
</dbReference>
<evidence type="ECO:0000313" key="3">
    <source>
        <dbReference type="Proteomes" id="UP000826725"/>
    </source>
</evidence>
<keyword evidence="1" id="KW-0456">Lyase</keyword>
<dbReference type="InterPro" id="IPR007115">
    <property type="entry name" value="6-PTP_synth/QueD"/>
</dbReference>
<comment type="cofactor">
    <cofactor evidence="1">
        <name>Zn(2+)</name>
        <dbReference type="ChEBI" id="CHEBI:29105"/>
    </cofactor>
    <text evidence="1">Binds 1 zinc ion per subunit.</text>
</comment>
<keyword evidence="1" id="KW-0479">Metal-binding</keyword>
<dbReference type="PANTHER" id="PTHR12589">
    <property type="entry name" value="PYRUVOYL TETRAHYDROBIOPTERIN SYNTHASE"/>
    <property type="match status" value="1"/>
</dbReference>
<accession>A0A8D5FFP8</accession>
<comment type="catalytic activity">
    <reaction evidence="1">
        <text>7,8-dihydroneopterin 3'-triphosphate + H2O = 6-carboxy-5,6,7,8-tetrahydropterin + triphosphate + acetaldehyde + 2 H(+)</text>
        <dbReference type="Rhea" id="RHEA:27966"/>
        <dbReference type="ChEBI" id="CHEBI:15343"/>
        <dbReference type="ChEBI" id="CHEBI:15377"/>
        <dbReference type="ChEBI" id="CHEBI:15378"/>
        <dbReference type="ChEBI" id="CHEBI:18036"/>
        <dbReference type="ChEBI" id="CHEBI:58462"/>
        <dbReference type="ChEBI" id="CHEBI:61032"/>
        <dbReference type="EC" id="4.1.2.50"/>
    </reaction>
</comment>
<dbReference type="AlphaFoldDB" id="A0A8D5FFP8"/>
<dbReference type="EMBL" id="AP024086">
    <property type="protein sequence ID" value="BCL60807.1"/>
    <property type="molecule type" value="Genomic_DNA"/>
</dbReference>
<organism evidence="2 3">
    <name type="scientific">Desulfomarina profundi</name>
    <dbReference type="NCBI Taxonomy" id="2772557"/>
    <lineage>
        <taxon>Bacteria</taxon>
        <taxon>Pseudomonadati</taxon>
        <taxon>Thermodesulfobacteriota</taxon>
        <taxon>Desulfobulbia</taxon>
        <taxon>Desulfobulbales</taxon>
        <taxon>Desulfobulbaceae</taxon>
        <taxon>Desulfomarina</taxon>
    </lineage>
</organism>
<dbReference type="Pfam" id="PF01242">
    <property type="entry name" value="PTPS"/>
    <property type="match status" value="1"/>
</dbReference>
<comment type="similarity">
    <text evidence="1">Belongs to the PTPS family. QueD subfamily.</text>
</comment>
<dbReference type="PIRSF" id="PIRSF006113">
    <property type="entry name" value="PTP_synth"/>
    <property type="match status" value="1"/>
</dbReference>
<protein>
    <recommendedName>
        <fullName evidence="1">6-carboxy-5,6,7,8-tetrahydropterin synthase</fullName>
        <ecNumber evidence="1">4.-.-.-</ecNumber>
    </recommendedName>
</protein>
<gene>
    <name evidence="2" type="primary">queD</name>
    <name evidence="2" type="ORF">DGMP_15000</name>
</gene>
<name>A0A8D5FFP8_9BACT</name>
<dbReference type="Proteomes" id="UP000826725">
    <property type="component" value="Chromosome"/>
</dbReference>
<keyword evidence="3" id="KW-1185">Reference proteome</keyword>
<dbReference type="KEGG" id="dbk:DGMP_15000"/>
<dbReference type="RefSeq" id="WP_228856900.1">
    <property type="nucleotide sequence ID" value="NZ_AP024086.1"/>
</dbReference>
<evidence type="ECO:0000256" key="1">
    <source>
        <dbReference type="PIRNR" id="PIRNR006113"/>
    </source>
</evidence>
<keyword evidence="1" id="KW-0671">Queuosine biosynthesis</keyword>
<dbReference type="EC" id="4.-.-.-" evidence="1"/>
<proteinExistence type="inferred from homology"/>
<dbReference type="NCBIfam" id="TIGR03367">
    <property type="entry name" value="queuosine_QueD"/>
    <property type="match status" value="1"/>
</dbReference>
<evidence type="ECO:0000313" key="2">
    <source>
        <dbReference type="EMBL" id="BCL60807.1"/>
    </source>
</evidence>